<organism evidence="3 4">
    <name type="scientific">Truncatella angustata</name>
    <dbReference type="NCBI Taxonomy" id="152316"/>
    <lineage>
        <taxon>Eukaryota</taxon>
        <taxon>Fungi</taxon>
        <taxon>Dikarya</taxon>
        <taxon>Ascomycota</taxon>
        <taxon>Pezizomycotina</taxon>
        <taxon>Sordariomycetes</taxon>
        <taxon>Xylariomycetidae</taxon>
        <taxon>Amphisphaeriales</taxon>
        <taxon>Sporocadaceae</taxon>
        <taxon>Truncatella</taxon>
    </lineage>
</organism>
<evidence type="ECO:0000313" key="3">
    <source>
        <dbReference type="EMBL" id="KAH6658975.1"/>
    </source>
</evidence>
<dbReference type="Pfam" id="PF06772">
    <property type="entry name" value="LtrA"/>
    <property type="match status" value="1"/>
</dbReference>
<dbReference type="InterPro" id="IPR010640">
    <property type="entry name" value="Low_temperature_requirement_A"/>
</dbReference>
<protein>
    <submittedName>
        <fullName evidence="3">Uncharacterized protein</fullName>
    </submittedName>
</protein>
<evidence type="ECO:0000256" key="2">
    <source>
        <dbReference type="SAM" id="Phobius"/>
    </source>
</evidence>
<dbReference type="OrthoDB" id="3177213at2759"/>
<dbReference type="GeneID" id="70124983"/>
<feature type="region of interest" description="Disordered" evidence="1">
    <location>
        <begin position="1"/>
        <end position="22"/>
    </location>
</feature>
<evidence type="ECO:0000256" key="1">
    <source>
        <dbReference type="SAM" id="MobiDB-lite"/>
    </source>
</evidence>
<feature type="transmembrane region" description="Helical" evidence="2">
    <location>
        <begin position="108"/>
        <end position="128"/>
    </location>
</feature>
<feature type="transmembrane region" description="Helical" evidence="2">
    <location>
        <begin position="140"/>
        <end position="160"/>
    </location>
</feature>
<feature type="transmembrane region" description="Helical" evidence="2">
    <location>
        <begin position="236"/>
        <end position="259"/>
    </location>
</feature>
<keyword evidence="2" id="KW-0472">Membrane</keyword>
<feature type="transmembrane region" description="Helical" evidence="2">
    <location>
        <begin position="531"/>
        <end position="551"/>
    </location>
</feature>
<evidence type="ECO:0000313" key="4">
    <source>
        <dbReference type="Proteomes" id="UP000758603"/>
    </source>
</evidence>
<dbReference type="AlphaFoldDB" id="A0A9P8UV98"/>
<sequence>MSKADHGPADEAPTQQISKRDSNLRLISSPLVSELDEKSRDRVQSAKLTFYGGPDVENLGLRYKDDDSYPEFIKHANSTNYELFYDLWFVANLEVFSSSKGVSKESDLYAYVGYLSILWFTWFNVGMFDVRFVTDSLFERIIRTAHLGVMVGFSIVVTYFDPNDQQQSPFRILSYILMVSRLVLVIQYCTVLWHIRHYKKGKVHIAIAALVHFIAAVVFLGISFRFEEGRNSRVYIVWYIVAACEALIQLGFAKFFKVLTFEKTHLTERMTVLTVIILGAGITSIAKNVVLIVKNAAGWTSATIGVLTSAIATMYFFFMIYFDWMNHHNLSSWRQLIWSILHFPFHVCLLLFLEGATQFMIWWKVNELENYVEDQFLGMIDRLSDGDTYITSDVIVNELNKTITGIFEIYPTKYILTDERISFLLADVKSLPQGLWDNGSAQYLKEEDQFQYDLVELIYAIINSLFVNFNIDPFVDMGPTDSNLLQDQALTEINERYYTVFQYAYITAGLVLMLMTIMFAATRKHGWTPFVIFRTALFGLMGLGLTLIELISQNEQRSLNYLFTPWLLPTICIVFFVVLLL</sequence>
<feature type="transmembrane region" description="Helical" evidence="2">
    <location>
        <begin position="271"/>
        <end position="293"/>
    </location>
</feature>
<name>A0A9P8UV98_9PEZI</name>
<dbReference type="RefSeq" id="XP_045963106.1">
    <property type="nucleotide sequence ID" value="XM_046096090.1"/>
</dbReference>
<feature type="transmembrane region" description="Helical" evidence="2">
    <location>
        <begin position="336"/>
        <end position="363"/>
    </location>
</feature>
<proteinExistence type="predicted"/>
<gene>
    <name evidence="3" type="ORF">BKA67DRAFT_3027</name>
</gene>
<feature type="transmembrane region" description="Helical" evidence="2">
    <location>
        <begin position="563"/>
        <end position="580"/>
    </location>
</feature>
<feature type="transmembrane region" description="Helical" evidence="2">
    <location>
        <begin position="500"/>
        <end position="519"/>
    </location>
</feature>
<comment type="caution">
    <text evidence="3">The sequence shown here is derived from an EMBL/GenBank/DDBJ whole genome shotgun (WGS) entry which is preliminary data.</text>
</comment>
<dbReference type="Proteomes" id="UP000758603">
    <property type="component" value="Unassembled WGS sequence"/>
</dbReference>
<feature type="transmembrane region" description="Helical" evidence="2">
    <location>
        <begin position="205"/>
        <end position="224"/>
    </location>
</feature>
<keyword evidence="4" id="KW-1185">Reference proteome</keyword>
<dbReference type="EMBL" id="JAGPXC010000001">
    <property type="protein sequence ID" value="KAH6658975.1"/>
    <property type="molecule type" value="Genomic_DNA"/>
</dbReference>
<keyword evidence="2" id="KW-1133">Transmembrane helix</keyword>
<reference evidence="3" key="1">
    <citation type="journal article" date="2021" name="Nat. Commun.">
        <title>Genetic determinants of endophytism in the Arabidopsis root mycobiome.</title>
        <authorList>
            <person name="Mesny F."/>
            <person name="Miyauchi S."/>
            <person name="Thiergart T."/>
            <person name="Pickel B."/>
            <person name="Atanasova L."/>
            <person name="Karlsson M."/>
            <person name="Huettel B."/>
            <person name="Barry K.W."/>
            <person name="Haridas S."/>
            <person name="Chen C."/>
            <person name="Bauer D."/>
            <person name="Andreopoulos W."/>
            <person name="Pangilinan J."/>
            <person name="LaButti K."/>
            <person name="Riley R."/>
            <person name="Lipzen A."/>
            <person name="Clum A."/>
            <person name="Drula E."/>
            <person name="Henrissat B."/>
            <person name="Kohler A."/>
            <person name="Grigoriev I.V."/>
            <person name="Martin F.M."/>
            <person name="Hacquard S."/>
        </authorList>
    </citation>
    <scope>NUCLEOTIDE SEQUENCE</scope>
    <source>
        <strain evidence="3">MPI-SDFR-AT-0073</strain>
    </source>
</reference>
<dbReference type="PANTHER" id="PTHR42101:SF1">
    <property type="entry name" value="LOW TEMPERATURE REQUIREMENT A"/>
    <property type="match status" value="1"/>
</dbReference>
<feature type="transmembrane region" description="Helical" evidence="2">
    <location>
        <begin position="172"/>
        <end position="193"/>
    </location>
</feature>
<keyword evidence="2" id="KW-0812">Transmembrane</keyword>
<feature type="transmembrane region" description="Helical" evidence="2">
    <location>
        <begin position="299"/>
        <end position="324"/>
    </location>
</feature>
<dbReference type="PANTHER" id="PTHR42101">
    <property type="entry name" value="CHROMOSOME 16, WHOLE GENOME SHOTGUN SEQUENCE"/>
    <property type="match status" value="1"/>
</dbReference>
<accession>A0A9P8UV98</accession>